<dbReference type="Gene3D" id="3.40.50.300">
    <property type="entry name" value="P-loop containing nucleotide triphosphate hydrolases"/>
    <property type="match status" value="2"/>
</dbReference>
<evidence type="ECO:0000256" key="4">
    <source>
        <dbReference type="ARBA" id="ARBA00022741"/>
    </source>
</evidence>
<evidence type="ECO:0000256" key="1">
    <source>
        <dbReference type="ARBA" id="ARBA00003618"/>
    </source>
</evidence>
<dbReference type="Pfam" id="PF02463">
    <property type="entry name" value="SMC_N"/>
    <property type="match status" value="1"/>
</dbReference>
<dbReference type="Proteomes" id="UP001059844">
    <property type="component" value="Chromosome"/>
</dbReference>
<evidence type="ECO:0000256" key="9">
    <source>
        <dbReference type="PIRNR" id="PIRNR003128"/>
    </source>
</evidence>
<dbReference type="PANTHER" id="PTHR11059:SF0">
    <property type="entry name" value="DNA REPAIR PROTEIN RECN"/>
    <property type="match status" value="1"/>
</dbReference>
<comment type="similarity">
    <text evidence="2 9">Belongs to the RecN family.</text>
</comment>
<feature type="domain" description="RecF/RecN/SMC N-terminal" evidence="11">
    <location>
        <begin position="1"/>
        <end position="511"/>
    </location>
</feature>
<evidence type="ECO:0000256" key="6">
    <source>
        <dbReference type="ARBA" id="ARBA00022840"/>
    </source>
</evidence>
<name>A0ABY5IR91_9FLAO</name>
<feature type="coiled-coil region" evidence="10">
    <location>
        <begin position="148"/>
        <end position="185"/>
    </location>
</feature>
<comment type="function">
    <text evidence="1 9">May be involved in recombinational repair of damaged DNA.</text>
</comment>
<keyword evidence="6" id="KW-0067">ATP-binding</keyword>
<evidence type="ECO:0000256" key="5">
    <source>
        <dbReference type="ARBA" id="ARBA00022763"/>
    </source>
</evidence>
<dbReference type="PANTHER" id="PTHR11059">
    <property type="entry name" value="DNA REPAIR PROTEIN RECN"/>
    <property type="match status" value="1"/>
</dbReference>
<dbReference type="EMBL" id="CP101751">
    <property type="protein sequence ID" value="UUC45375.1"/>
    <property type="molecule type" value="Genomic_DNA"/>
</dbReference>
<protein>
    <recommendedName>
        <fullName evidence="3 9">DNA repair protein RecN</fullName>
    </recommendedName>
    <alternativeName>
        <fullName evidence="8 9">Recombination protein N</fullName>
    </alternativeName>
</protein>
<dbReference type="SUPFAM" id="SSF52540">
    <property type="entry name" value="P-loop containing nucleoside triphosphate hydrolases"/>
    <property type="match status" value="2"/>
</dbReference>
<dbReference type="NCBIfam" id="TIGR00634">
    <property type="entry name" value="recN"/>
    <property type="match status" value="1"/>
</dbReference>
<dbReference type="InterPro" id="IPR003395">
    <property type="entry name" value="RecF/RecN/SMC_N"/>
</dbReference>
<evidence type="ECO:0000256" key="8">
    <source>
        <dbReference type="ARBA" id="ARBA00033408"/>
    </source>
</evidence>
<keyword evidence="4" id="KW-0547">Nucleotide-binding</keyword>
<proteinExistence type="inferred from homology"/>
<reference evidence="12" key="1">
    <citation type="submission" date="2022-07" db="EMBL/GenBank/DDBJ databases">
        <title>Isolation, identification, and degradation of a PFOSA degrading strain from sewage treatment plant.</title>
        <authorList>
            <person name="Zhang L."/>
            <person name="Huo Y."/>
        </authorList>
    </citation>
    <scope>NUCLEOTIDE SEQUENCE</scope>
    <source>
        <strain evidence="12">C1</strain>
    </source>
</reference>
<dbReference type="InterPro" id="IPR004604">
    <property type="entry name" value="DNA_recomb/repair_RecN"/>
</dbReference>
<evidence type="ECO:0000313" key="13">
    <source>
        <dbReference type="Proteomes" id="UP001059844"/>
    </source>
</evidence>
<dbReference type="CDD" id="cd03241">
    <property type="entry name" value="ABC_RecN"/>
    <property type="match status" value="1"/>
</dbReference>
<dbReference type="RefSeq" id="WP_256551072.1">
    <property type="nucleotide sequence ID" value="NZ_CP101751.1"/>
</dbReference>
<keyword evidence="5 9" id="KW-0227">DNA damage</keyword>
<evidence type="ECO:0000256" key="2">
    <source>
        <dbReference type="ARBA" id="ARBA00009441"/>
    </source>
</evidence>
<organism evidence="12 13">
    <name type="scientific">Flavobacterium cerinum</name>
    <dbReference type="NCBI Taxonomy" id="2502784"/>
    <lineage>
        <taxon>Bacteria</taxon>
        <taxon>Pseudomonadati</taxon>
        <taxon>Bacteroidota</taxon>
        <taxon>Flavobacteriia</taxon>
        <taxon>Flavobacteriales</taxon>
        <taxon>Flavobacteriaceae</taxon>
        <taxon>Flavobacterium</taxon>
    </lineage>
</organism>
<gene>
    <name evidence="12" type="primary">recN</name>
    <name evidence="12" type="ORF">NOX80_17335</name>
</gene>
<accession>A0ABY5IR91</accession>
<dbReference type="PIRSF" id="PIRSF003128">
    <property type="entry name" value="RecN"/>
    <property type="match status" value="1"/>
</dbReference>
<keyword evidence="10" id="KW-0175">Coiled coil</keyword>
<evidence type="ECO:0000256" key="3">
    <source>
        <dbReference type="ARBA" id="ARBA00021315"/>
    </source>
</evidence>
<evidence type="ECO:0000259" key="11">
    <source>
        <dbReference type="Pfam" id="PF02463"/>
    </source>
</evidence>
<evidence type="ECO:0000313" key="12">
    <source>
        <dbReference type="EMBL" id="UUC45375.1"/>
    </source>
</evidence>
<sequence length="551" mass="61981">MLTSLSIKNFALIEQLEIRFSNEFSIITGETGAGKSILLGALGLVLGRRADLTSLKDKEQKCIIEAHFEIQPYGLQSFFDENDLDYETTTIIRREILPSGKSRAFVNDSPVNLQELQELGDFLLDIHSQHQTQELTDEAYQLQILDALAGHQNVLQEYKNRLSRYKNVKSQLKQLQSEKEALLKEQDYNTFLLEELLVANLKEGEQEELEALFEKLNNVEFIREALDKSLMIANEEQIGLVQNLKEVKATLLKIAPLSKEYQDLSDRLSSVLIEFDDIADELQRHADALTSDPEQLELTNQKLQNIYTLQKKHQVNTVAELLEIQKALDEKVVQADDMDAKIEMLTNEEIVIKEALNGFAKTLSANREKAAPVLIDQITAILTELGMPNARFEFDIKQTETFLPSGKDEVQLLFAANKGTSFGLLKKVASGGEMSRIMLAVKAILANYTKLPTIIFDEIDTGVSGEIAHKMGDIMKKMSRQMQVFAITHLPQIAAKGNQHYKVFKSVQGETTVSELKLLTNDERIVEIAEMLSGKDISDSALNHAKSLLID</sequence>
<dbReference type="InterPro" id="IPR027417">
    <property type="entry name" value="P-loop_NTPase"/>
</dbReference>
<keyword evidence="13" id="KW-1185">Reference proteome</keyword>
<evidence type="ECO:0000256" key="7">
    <source>
        <dbReference type="ARBA" id="ARBA00023204"/>
    </source>
</evidence>
<keyword evidence="7 9" id="KW-0234">DNA repair</keyword>
<evidence type="ECO:0000256" key="10">
    <source>
        <dbReference type="SAM" id="Coils"/>
    </source>
</evidence>